<dbReference type="PANTHER" id="PTHR30482">
    <property type="entry name" value="HIGH-AFFINITY BRANCHED-CHAIN AMINO ACID TRANSPORT SYSTEM PERMEASE"/>
    <property type="match status" value="1"/>
</dbReference>
<evidence type="ECO:0000256" key="6">
    <source>
        <dbReference type="SAM" id="Phobius"/>
    </source>
</evidence>
<dbReference type="EMBL" id="JBHSPF010000024">
    <property type="protein sequence ID" value="MFC5628530.1"/>
    <property type="molecule type" value="Genomic_DNA"/>
</dbReference>
<reference evidence="8" key="1">
    <citation type="journal article" date="2019" name="Int. J. Syst. Evol. Microbiol.">
        <title>The Global Catalogue of Microorganisms (GCM) 10K type strain sequencing project: providing services to taxonomists for standard genome sequencing and annotation.</title>
        <authorList>
            <consortium name="The Broad Institute Genomics Platform"/>
            <consortium name="The Broad Institute Genome Sequencing Center for Infectious Disease"/>
            <person name="Wu L."/>
            <person name="Ma J."/>
        </authorList>
    </citation>
    <scope>NUCLEOTIDE SEQUENCE [LARGE SCALE GENOMIC DNA]</scope>
    <source>
        <strain evidence="8">CGMCC 1.15790</strain>
    </source>
</reference>
<evidence type="ECO:0000256" key="4">
    <source>
        <dbReference type="ARBA" id="ARBA00022989"/>
    </source>
</evidence>
<dbReference type="InterPro" id="IPR001851">
    <property type="entry name" value="ABC_transp_permease"/>
</dbReference>
<feature type="transmembrane region" description="Helical" evidence="6">
    <location>
        <begin position="240"/>
        <end position="265"/>
    </location>
</feature>
<dbReference type="RefSeq" id="WP_270897831.1">
    <property type="nucleotide sequence ID" value="NZ_JBHSPF010000024.1"/>
</dbReference>
<evidence type="ECO:0000256" key="5">
    <source>
        <dbReference type="ARBA" id="ARBA00023136"/>
    </source>
</evidence>
<feature type="transmembrane region" description="Helical" evidence="6">
    <location>
        <begin position="200"/>
        <end position="220"/>
    </location>
</feature>
<dbReference type="Pfam" id="PF02653">
    <property type="entry name" value="BPD_transp_2"/>
    <property type="match status" value="1"/>
</dbReference>
<evidence type="ECO:0000256" key="2">
    <source>
        <dbReference type="ARBA" id="ARBA00022475"/>
    </source>
</evidence>
<feature type="transmembrane region" description="Helical" evidence="6">
    <location>
        <begin position="277"/>
        <end position="299"/>
    </location>
</feature>
<dbReference type="Proteomes" id="UP001596143">
    <property type="component" value="Unassembled WGS sequence"/>
</dbReference>
<evidence type="ECO:0000313" key="8">
    <source>
        <dbReference type="Proteomes" id="UP001596143"/>
    </source>
</evidence>
<feature type="transmembrane region" description="Helical" evidence="6">
    <location>
        <begin position="32"/>
        <end position="65"/>
    </location>
</feature>
<dbReference type="CDD" id="cd06581">
    <property type="entry name" value="TM_PBP1_LivM_like"/>
    <property type="match status" value="1"/>
</dbReference>
<dbReference type="PANTHER" id="PTHR30482:SF17">
    <property type="entry name" value="ABC TRANSPORTER ATP-BINDING PROTEIN"/>
    <property type="match status" value="1"/>
</dbReference>
<feature type="transmembrane region" description="Helical" evidence="6">
    <location>
        <begin position="105"/>
        <end position="123"/>
    </location>
</feature>
<feature type="transmembrane region" description="Helical" evidence="6">
    <location>
        <begin position="151"/>
        <end position="173"/>
    </location>
</feature>
<dbReference type="InterPro" id="IPR043428">
    <property type="entry name" value="LivM-like"/>
</dbReference>
<protein>
    <submittedName>
        <fullName evidence="7">Branched-chain amino acid ABC transporter permease</fullName>
    </submittedName>
</protein>
<name>A0ABW0U528_9BACI</name>
<evidence type="ECO:0000256" key="1">
    <source>
        <dbReference type="ARBA" id="ARBA00004651"/>
    </source>
</evidence>
<keyword evidence="4 6" id="KW-1133">Transmembrane helix</keyword>
<keyword evidence="8" id="KW-1185">Reference proteome</keyword>
<feature type="transmembrane region" description="Helical" evidence="6">
    <location>
        <begin position="6"/>
        <end position="25"/>
    </location>
</feature>
<comment type="subcellular location">
    <subcellularLocation>
        <location evidence="1">Cell membrane</location>
        <topology evidence="1">Multi-pass membrane protein</topology>
    </subcellularLocation>
</comment>
<keyword evidence="3 6" id="KW-0812">Transmembrane</keyword>
<accession>A0ABW0U528</accession>
<gene>
    <name evidence="7" type="ORF">ACFPTR_06420</name>
</gene>
<keyword evidence="2" id="KW-1003">Cell membrane</keyword>
<evidence type="ECO:0000256" key="3">
    <source>
        <dbReference type="ARBA" id="ARBA00022692"/>
    </source>
</evidence>
<organism evidence="7 8">
    <name type="scientific">Aliibacillus thermotolerans</name>
    <dbReference type="NCBI Taxonomy" id="1834418"/>
    <lineage>
        <taxon>Bacteria</taxon>
        <taxon>Bacillati</taxon>
        <taxon>Bacillota</taxon>
        <taxon>Bacilli</taxon>
        <taxon>Bacillales</taxon>
        <taxon>Bacillaceae</taxon>
        <taxon>Aliibacillus</taxon>
    </lineage>
</organism>
<keyword evidence="5 6" id="KW-0472">Membrane</keyword>
<evidence type="ECO:0000313" key="7">
    <source>
        <dbReference type="EMBL" id="MFC5628530.1"/>
    </source>
</evidence>
<comment type="caution">
    <text evidence="7">The sequence shown here is derived from an EMBL/GenBank/DDBJ whole genome shotgun (WGS) entry which is preliminary data.</text>
</comment>
<proteinExistence type="predicted"/>
<feature type="transmembrane region" description="Helical" evidence="6">
    <location>
        <begin position="77"/>
        <end position="98"/>
    </location>
</feature>
<sequence length="325" mass="35390">MTYLKFGIAVLLFGAAPFFLASFHISLLTEILILAIFALSLNILVGYTGLVSLGHAAFFGAGAYAAGLIGQHVSAEIITTLLGGVLVSFMLALVVGIFCMKVNGFYFLMLTLAFSQMIYSFIYQSTTWTGGSNGLTGIPTPSLLGLELSNIVWVFYVTAILFLLLYAGISIFVKSPFGRVLVGIKENETRLKSMGYNTKIYRYVAFVISGTLGGLSGVLFTYFNGFIAPTNVYWTMSGTVLIMVLIGGAGTMIGPVLGAALIVILETVIATYTDMWMLLLGVIFIFFVIFLPEGIYGVWQRSTRKWLKGKIPQPELKKVDREKVS</sequence>